<accession>A0ABZ0BBK4</accession>
<keyword evidence="3" id="KW-1185">Reference proteome</keyword>
<sequence length="305" mass="33541">MTTATALPLRFQIGARTLLTLPRRLVRVPFSLEMARAKHLPALPALPTEADGHFITSLPEDRVSALRSLAQGRIVHVRQRYMRHFIDLEAGFDAWFAGLSGNARSQARRKAKKLATASGGTLDIRRFRTPAELERFHTAAREISRRTYQERLLDAGLPGDTAFRDGMARMAAAGRVRAWLLYVGDTPAAYLYCPVEGRTVIYEYVGHDPAFNALSPGAVLQVEALRDLFAEGRFSAFDFTEGEGQHKRQMASGGIACVDLLLLRPTLGNRAAVAALRVFDGAVAGGKRTVHASGMRRFAAKLRRG</sequence>
<evidence type="ECO:0000313" key="3">
    <source>
        <dbReference type="Proteomes" id="UP001302249"/>
    </source>
</evidence>
<dbReference type="Proteomes" id="UP001302249">
    <property type="component" value="Chromosome"/>
</dbReference>
<feature type="domain" description="BioF2-like acetyltransferase" evidence="1">
    <location>
        <begin position="102"/>
        <end position="248"/>
    </location>
</feature>
<protein>
    <submittedName>
        <fullName evidence="2">GNAT family N-acetyltransferase</fullName>
        <ecNumber evidence="2">2.3.1.-</ecNumber>
    </submittedName>
</protein>
<dbReference type="EC" id="2.3.1.-" evidence="2"/>
<dbReference type="GO" id="GO:0016746">
    <property type="term" value="F:acyltransferase activity"/>
    <property type="evidence" value="ECO:0007669"/>
    <property type="project" value="UniProtKB-KW"/>
</dbReference>
<dbReference type="RefSeq" id="WP_313917409.1">
    <property type="nucleotide sequence ID" value="NZ_CP135076.1"/>
</dbReference>
<proteinExistence type="predicted"/>
<reference evidence="2 3" key="1">
    <citation type="submission" date="2023-09" db="EMBL/GenBank/DDBJ databases">
        <authorList>
            <person name="Rey-Velasco X."/>
        </authorList>
    </citation>
    <scope>NUCLEOTIDE SEQUENCE [LARGE SCALE GENOMIC DNA]</scope>
    <source>
        <strain evidence="2 3">W311</strain>
    </source>
</reference>
<dbReference type="EMBL" id="CP135076">
    <property type="protein sequence ID" value="WNO54664.1"/>
    <property type="molecule type" value="Genomic_DNA"/>
</dbReference>
<organism evidence="2 3">
    <name type="scientific">Stakelama saccharophila</name>
    <dbReference type="NCBI Taxonomy" id="3075605"/>
    <lineage>
        <taxon>Bacteria</taxon>
        <taxon>Pseudomonadati</taxon>
        <taxon>Pseudomonadota</taxon>
        <taxon>Alphaproteobacteria</taxon>
        <taxon>Sphingomonadales</taxon>
        <taxon>Sphingomonadaceae</taxon>
        <taxon>Stakelama</taxon>
    </lineage>
</organism>
<name>A0ABZ0BBK4_9SPHN</name>
<keyword evidence="2" id="KW-0012">Acyltransferase</keyword>
<evidence type="ECO:0000313" key="2">
    <source>
        <dbReference type="EMBL" id="WNO54664.1"/>
    </source>
</evidence>
<keyword evidence="2" id="KW-0808">Transferase</keyword>
<dbReference type="Pfam" id="PF13480">
    <property type="entry name" value="Acetyltransf_6"/>
    <property type="match status" value="1"/>
</dbReference>
<evidence type="ECO:0000259" key="1">
    <source>
        <dbReference type="Pfam" id="PF13480"/>
    </source>
</evidence>
<dbReference type="Gene3D" id="3.40.630.30">
    <property type="match status" value="1"/>
</dbReference>
<dbReference type="InterPro" id="IPR016181">
    <property type="entry name" value="Acyl_CoA_acyltransferase"/>
</dbReference>
<dbReference type="SUPFAM" id="SSF55729">
    <property type="entry name" value="Acyl-CoA N-acyltransferases (Nat)"/>
    <property type="match status" value="1"/>
</dbReference>
<dbReference type="InterPro" id="IPR038740">
    <property type="entry name" value="BioF2-like_GNAT_dom"/>
</dbReference>
<gene>
    <name evidence="2" type="ORF">RPR59_05275</name>
</gene>